<gene>
    <name evidence="2" type="ORF">METZ01_LOCUS441104</name>
</gene>
<dbReference type="Pfam" id="PF07587">
    <property type="entry name" value="PSD1"/>
    <property type="match status" value="1"/>
</dbReference>
<dbReference type="EMBL" id="UINC01179531">
    <property type="protein sequence ID" value="SVD88250.1"/>
    <property type="molecule type" value="Genomic_DNA"/>
</dbReference>
<reference evidence="2" key="1">
    <citation type="submission" date="2018-05" db="EMBL/GenBank/DDBJ databases">
        <authorList>
            <person name="Lanie J.A."/>
            <person name="Ng W.-L."/>
            <person name="Kazmierczak K.M."/>
            <person name="Andrzejewski T.M."/>
            <person name="Davidsen T.M."/>
            <person name="Wayne K.J."/>
            <person name="Tettelin H."/>
            <person name="Glass J.I."/>
            <person name="Rusch D."/>
            <person name="Podicherti R."/>
            <person name="Tsui H.-C.T."/>
            <person name="Winkler M.E."/>
        </authorList>
    </citation>
    <scope>NUCLEOTIDE SEQUENCE</scope>
</reference>
<organism evidence="2">
    <name type="scientific">marine metagenome</name>
    <dbReference type="NCBI Taxonomy" id="408172"/>
    <lineage>
        <taxon>unclassified sequences</taxon>
        <taxon>metagenomes</taxon>
        <taxon>ecological metagenomes</taxon>
    </lineage>
</organism>
<dbReference type="AlphaFoldDB" id="A0A382YYU0"/>
<sequence length="260" mass="29490">IEGGAPTSLVSVSVKPREMRILPRGNWLDDSGEVVHPGTPGFLGDSASEKTGRTRVALARWLTRKDNPLVSRVFVNRAWRLLMGGGIVKTLDDFGSQGGVPSHPELLDWLALEFVENGWDVKKLLRTILVSETYKRSSMVRADYQEADPGNRLLWRQGRRRLEAEFVRDNALSVAGLLTLRTGGISVRPYQPEGYWVHLNFPKRRYKPDKGENLYRRGVYMHWQRTFLHPSLLAFDAPTREECTAERVVSNTPQQALVLL</sequence>
<feature type="non-terminal residue" evidence="2">
    <location>
        <position position="1"/>
    </location>
</feature>
<dbReference type="PANTHER" id="PTHR35889:SF3">
    <property type="entry name" value="F-BOX DOMAIN-CONTAINING PROTEIN"/>
    <property type="match status" value="1"/>
</dbReference>
<proteinExistence type="predicted"/>
<protein>
    <recommendedName>
        <fullName evidence="1">DUF1553 domain-containing protein</fullName>
    </recommendedName>
</protein>
<feature type="non-terminal residue" evidence="2">
    <location>
        <position position="260"/>
    </location>
</feature>
<evidence type="ECO:0000259" key="1">
    <source>
        <dbReference type="Pfam" id="PF07587"/>
    </source>
</evidence>
<feature type="domain" description="DUF1553" evidence="1">
    <location>
        <begin position="54"/>
        <end position="260"/>
    </location>
</feature>
<name>A0A382YYU0_9ZZZZ</name>
<dbReference type="PANTHER" id="PTHR35889">
    <property type="entry name" value="CYCLOINULO-OLIGOSACCHARIDE FRUCTANOTRANSFERASE-RELATED"/>
    <property type="match status" value="1"/>
</dbReference>
<evidence type="ECO:0000313" key="2">
    <source>
        <dbReference type="EMBL" id="SVD88250.1"/>
    </source>
</evidence>
<dbReference type="InterPro" id="IPR022655">
    <property type="entry name" value="DUF1553"/>
</dbReference>
<accession>A0A382YYU0</accession>